<proteinExistence type="predicted"/>
<reference evidence="1 2" key="1">
    <citation type="journal article" date="2014" name="Genome Biol. Evol.">
        <title>The genome of the myxosporean Thelohanellus kitauei shows adaptations to nutrient acquisition within its fish host.</title>
        <authorList>
            <person name="Yang Y."/>
            <person name="Xiong J."/>
            <person name="Zhou Z."/>
            <person name="Huo F."/>
            <person name="Miao W."/>
            <person name="Ran C."/>
            <person name="Liu Y."/>
            <person name="Zhang J."/>
            <person name="Feng J."/>
            <person name="Wang M."/>
            <person name="Wang M."/>
            <person name="Wang L."/>
            <person name="Yao B."/>
        </authorList>
    </citation>
    <scope>NUCLEOTIDE SEQUENCE [LARGE SCALE GENOMIC DNA]</scope>
    <source>
        <strain evidence="1">Wuqing</strain>
    </source>
</reference>
<evidence type="ECO:0000313" key="2">
    <source>
        <dbReference type="Proteomes" id="UP000031668"/>
    </source>
</evidence>
<comment type="caution">
    <text evidence="1">The sequence shown here is derived from an EMBL/GenBank/DDBJ whole genome shotgun (WGS) entry which is preliminary data.</text>
</comment>
<protein>
    <submittedName>
        <fullName evidence="1">Uncharacterized protein</fullName>
    </submittedName>
</protein>
<dbReference type="AlphaFoldDB" id="A0A0C2IV38"/>
<accession>A0A0C2IV38</accession>
<gene>
    <name evidence="1" type="ORF">RF11_04011</name>
</gene>
<dbReference type="Proteomes" id="UP000031668">
    <property type="component" value="Unassembled WGS sequence"/>
</dbReference>
<dbReference type="EMBL" id="JWZT01002504">
    <property type="protein sequence ID" value="KII69239.1"/>
    <property type="molecule type" value="Genomic_DNA"/>
</dbReference>
<evidence type="ECO:0000313" key="1">
    <source>
        <dbReference type="EMBL" id="KII69239.1"/>
    </source>
</evidence>
<name>A0A0C2IV38_THEKT</name>
<sequence length="106" mass="11639">MVCDFIDPPQTLPFDSPDQDPRSVWSSFTGETLLWLKIGPSLEPMRNQPETRSLPSLPGGTLLELKLSILLFLETCSSLVVARSMMVCDFIAPSGNRSFESLAPAP</sequence>
<organism evidence="1 2">
    <name type="scientific">Thelohanellus kitauei</name>
    <name type="common">Myxosporean</name>
    <dbReference type="NCBI Taxonomy" id="669202"/>
    <lineage>
        <taxon>Eukaryota</taxon>
        <taxon>Metazoa</taxon>
        <taxon>Cnidaria</taxon>
        <taxon>Myxozoa</taxon>
        <taxon>Myxosporea</taxon>
        <taxon>Bivalvulida</taxon>
        <taxon>Platysporina</taxon>
        <taxon>Myxobolidae</taxon>
        <taxon>Thelohanellus</taxon>
    </lineage>
</organism>
<keyword evidence="2" id="KW-1185">Reference proteome</keyword>